<proteinExistence type="predicted"/>
<feature type="transmembrane region" description="Helical" evidence="1">
    <location>
        <begin position="215"/>
        <end position="239"/>
    </location>
</feature>
<evidence type="ECO:0000313" key="3">
    <source>
        <dbReference type="Proteomes" id="UP000233551"/>
    </source>
</evidence>
<sequence length="241" mass="25662">MFHAESRFSDADGGFTMRRKFSKHLLESIRKILKTRTVHGSDSFTNITWRDPSGFTCQEQAFKQETASLSVPSEGIKSPLGRKAQRQRSIVVPFFENRVGPAITQRPAVSSLPGQLPGPARNFPLSLASINSRFTAPNVFLLLEELSLSLYLSLFLNQSIAVSSSSLYNASTPIADLEMAFPKSAAISLAVLILAVTALTAVAQEAPAPAPASPATSAVPSAILGLFAASAALVFGSALRI</sequence>
<name>A0A2I0KW10_PUNGR</name>
<protein>
    <submittedName>
        <fullName evidence="2">Uncharacterized protein</fullName>
    </submittedName>
</protein>
<keyword evidence="1" id="KW-0812">Transmembrane</keyword>
<accession>A0A2I0KW10</accession>
<dbReference type="EMBL" id="PGOL01000323">
    <property type="protein sequence ID" value="PKI72510.1"/>
    <property type="molecule type" value="Genomic_DNA"/>
</dbReference>
<organism evidence="2 3">
    <name type="scientific">Punica granatum</name>
    <name type="common">Pomegranate</name>
    <dbReference type="NCBI Taxonomy" id="22663"/>
    <lineage>
        <taxon>Eukaryota</taxon>
        <taxon>Viridiplantae</taxon>
        <taxon>Streptophyta</taxon>
        <taxon>Embryophyta</taxon>
        <taxon>Tracheophyta</taxon>
        <taxon>Spermatophyta</taxon>
        <taxon>Magnoliopsida</taxon>
        <taxon>eudicotyledons</taxon>
        <taxon>Gunneridae</taxon>
        <taxon>Pentapetalae</taxon>
        <taxon>rosids</taxon>
        <taxon>malvids</taxon>
        <taxon>Myrtales</taxon>
        <taxon>Lythraceae</taxon>
        <taxon>Punica</taxon>
    </lineage>
</organism>
<evidence type="ECO:0000313" key="2">
    <source>
        <dbReference type="EMBL" id="PKI72510.1"/>
    </source>
</evidence>
<keyword evidence="3" id="KW-1185">Reference proteome</keyword>
<comment type="caution">
    <text evidence="2">The sequence shown here is derived from an EMBL/GenBank/DDBJ whole genome shotgun (WGS) entry which is preliminary data.</text>
</comment>
<keyword evidence="1" id="KW-1133">Transmembrane helix</keyword>
<feature type="transmembrane region" description="Helical" evidence="1">
    <location>
        <begin position="185"/>
        <end position="203"/>
    </location>
</feature>
<evidence type="ECO:0000256" key="1">
    <source>
        <dbReference type="SAM" id="Phobius"/>
    </source>
</evidence>
<keyword evidence="1" id="KW-0472">Membrane</keyword>
<reference evidence="2 3" key="1">
    <citation type="submission" date="2017-11" db="EMBL/GenBank/DDBJ databases">
        <title>De-novo sequencing of pomegranate (Punica granatum L.) genome.</title>
        <authorList>
            <person name="Akparov Z."/>
            <person name="Amiraslanov A."/>
            <person name="Hajiyeva S."/>
            <person name="Abbasov M."/>
            <person name="Kaur K."/>
            <person name="Hamwieh A."/>
            <person name="Solovyev V."/>
            <person name="Salamov A."/>
            <person name="Braich B."/>
            <person name="Kosarev P."/>
            <person name="Mahmoud A."/>
            <person name="Hajiyev E."/>
            <person name="Babayeva S."/>
            <person name="Izzatullayeva V."/>
            <person name="Mammadov A."/>
            <person name="Mammadov A."/>
            <person name="Sharifova S."/>
            <person name="Ojaghi J."/>
            <person name="Eynullazada K."/>
            <person name="Bayramov B."/>
            <person name="Abdulazimova A."/>
            <person name="Shahmuradov I."/>
        </authorList>
    </citation>
    <scope>NUCLEOTIDE SEQUENCE [LARGE SCALE GENOMIC DNA]</scope>
    <source>
        <strain evidence="3">cv. AG2017</strain>
        <tissue evidence="2">Leaf</tissue>
    </source>
</reference>
<gene>
    <name evidence="2" type="ORF">CRG98_007113</name>
</gene>
<dbReference type="AlphaFoldDB" id="A0A2I0KW10"/>
<dbReference type="Proteomes" id="UP000233551">
    <property type="component" value="Unassembled WGS sequence"/>
</dbReference>